<dbReference type="PATRIC" id="fig|1150625.3.peg.94"/>
<dbReference type="Pfam" id="PF00534">
    <property type="entry name" value="Glycos_transf_1"/>
    <property type="match status" value="1"/>
</dbReference>
<dbReference type="InterPro" id="IPR028098">
    <property type="entry name" value="Glyco_trans_4-like_N"/>
</dbReference>
<sequence>MKQYRLLFLSWRDIRSPLKGGAETFTHELMKGLVKKGHQVTHFSPQYSGTLSVEVIDGIEYRRKGNMFTVLYHSANFYFRNHQIIHYVVDQCNTHRFFSFLWVKRSKRVFFIHQLTREIWFYHAKFPFHYLGFVLEPLLLWLNRNDRCITVSESTKHDLLKIGFRDHNVTILPEGLDIPPLKQEDFYQKEETPTFLYIGRMAKYKGIHDALVAYREFNKEYPKSKFWVIGAFNQEYFSKTIEQELIKSSLSYAITDGRPDNKVDVSFMGFVSSKKKIEYMSRAHALVFPSIREGWGLTISESAVCGTPSIVYDAPGVRDAIAFGKAGYLVKQRGPTYIVSYMKKVIEEVEDYENMVQNAFVFSKRLDWTKTAEQFEDKILYHHIQKE</sequence>
<dbReference type="Pfam" id="PF13439">
    <property type="entry name" value="Glyco_transf_4"/>
    <property type="match status" value="1"/>
</dbReference>
<feature type="domain" description="Glycosyltransferase subfamily 4-like N-terminal" evidence="3">
    <location>
        <begin position="20"/>
        <end position="177"/>
    </location>
</feature>
<evidence type="ECO:0000259" key="2">
    <source>
        <dbReference type="Pfam" id="PF00534"/>
    </source>
</evidence>
<dbReference type="STRING" id="1150625.Q75_00455"/>
<dbReference type="OrthoDB" id="158463at2"/>
<comment type="similarity">
    <text evidence="1">Belongs to the glycosyltransferase group 1 family. Glycosyltransferase 4 subfamily.</text>
</comment>
<evidence type="ECO:0000313" key="5">
    <source>
        <dbReference type="Proteomes" id="UP000074108"/>
    </source>
</evidence>
<evidence type="ECO:0000256" key="1">
    <source>
        <dbReference type="ARBA" id="ARBA00009481"/>
    </source>
</evidence>
<dbReference type="PANTHER" id="PTHR45947:SF3">
    <property type="entry name" value="SULFOQUINOVOSYL TRANSFERASE SQD2"/>
    <property type="match status" value="1"/>
</dbReference>
<dbReference type="CDD" id="cd03801">
    <property type="entry name" value="GT4_PimA-like"/>
    <property type="match status" value="1"/>
</dbReference>
<reference evidence="4 5" key="1">
    <citation type="journal article" date="2016" name="Front. Microbiol.">
        <title>Microevolution Analysis of Bacillus coahuilensis Unveils Differences in Phosphorus Acquisition Strategies and Their Regulation.</title>
        <authorList>
            <person name="Gomez-Lunar Z."/>
            <person name="Hernandez-Gonzalez I."/>
            <person name="Rodriguez-Torres M.D."/>
            <person name="Souza V."/>
            <person name="Olmedo-Alvarez G."/>
        </authorList>
    </citation>
    <scope>NUCLEOTIDE SEQUENCE [LARGE SCALE GENOMIC DNA]</scope>
    <source>
        <strain evidence="5">p1.1.43</strain>
    </source>
</reference>
<dbReference type="AlphaFoldDB" id="A0A147KCK5"/>
<dbReference type="RefSeq" id="WP_059283817.1">
    <property type="nucleotide sequence ID" value="NZ_LDYG01000001.1"/>
</dbReference>
<gene>
    <name evidence="4" type="ORF">Q75_00455</name>
</gene>
<protein>
    <recommendedName>
        <fullName evidence="6">Glycosyl transferase</fullName>
    </recommendedName>
</protein>
<evidence type="ECO:0000259" key="3">
    <source>
        <dbReference type="Pfam" id="PF13439"/>
    </source>
</evidence>
<dbReference type="InterPro" id="IPR001296">
    <property type="entry name" value="Glyco_trans_1"/>
</dbReference>
<organism evidence="4 5">
    <name type="scientific">Bacillus coahuilensis p1.1.43</name>
    <dbReference type="NCBI Taxonomy" id="1150625"/>
    <lineage>
        <taxon>Bacteria</taxon>
        <taxon>Bacillati</taxon>
        <taxon>Bacillota</taxon>
        <taxon>Bacilli</taxon>
        <taxon>Bacillales</taxon>
        <taxon>Bacillaceae</taxon>
        <taxon>Bacillus</taxon>
    </lineage>
</organism>
<evidence type="ECO:0008006" key="6">
    <source>
        <dbReference type="Google" id="ProtNLM"/>
    </source>
</evidence>
<evidence type="ECO:0000313" key="4">
    <source>
        <dbReference type="EMBL" id="KUP09428.1"/>
    </source>
</evidence>
<keyword evidence="5" id="KW-1185">Reference proteome</keyword>
<name>A0A147KCK5_9BACI</name>
<dbReference type="GO" id="GO:0016757">
    <property type="term" value="F:glycosyltransferase activity"/>
    <property type="evidence" value="ECO:0007669"/>
    <property type="project" value="InterPro"/>
</dbReference>
<accession>A0A147KCK5</accession>
<dbReference type="Proteomes" id="UP000074108">
    <property type="component" value="Unassembled WGS sequence"/>
</dbReference>
<comment type="caution">
    <text evidence="4">The sequence shown here is derived from an EMBL/GenBank/DDBJ whole genome shotgun (WGS) entry which is preliminary data.</text>
</comment>
<dbReference type="PANTHER" id="PTHR45947">
    <property type="entry name" value="SULFOQUINOVOSYL TRANSFERASE SQD2"/>
    <property type="match status" value="1"/>
</dbReference>
<dbReference type="Gene3D" id="3.40.50.2000">
    <property type="entry name" value="Glycogen Phosphorylase B"/>
    <property type="match status" value="2"/>
</dbReference>
<dbReference type="EMBL" id="LDYG01000001">
    <property type="protein sequence ID" value="KUP09428.1"/>
    <property type="molecule type" value="Genomic_DNA"/>
</dbReference>
<dbReference type="InterPro" id="IPR050194">
    <property type="entry name" value="Glycosyltransferase_grp1"/>
</dbReference>
<proteinExistence type="inferred from homology"/>
<dbReference type="SUPFAM" id="SSF53756">
    <property type="entry name" value="UDP-Glycosyltransferase/glycogen phosphorylase"/>
    <property type="match status" value="1"/>
</dbReference>
<feature type="domain" description="Glycosyl transferase family 1" evidence="2">
    <location>
        <begin position="189"/>
        <end position="359"/>
    </location>
</feature>